<name>G0NNY1_CAEBE</name>
<keyword evidence="3" id="KW-1185">Reference proteome</keyword>
<dbReference type="AlphaFoldDB" id="G0NNY1"/>
<protein>
    <submittedName>
        <fullName evidence="2">Uncharacterized protein</fullName>
    </submittedName>
</protein>
<reference evidence="3" key="1">
    <citation type="submission" date="2011-07" db="EMBL/GenBank/DDBJ databases">
        <authorList>
            <consortium name="Caenorhabditis brenneri Sequencing and Analysis Consortium"/>
            <person name="Wilson R.K."/>
        </authorList>
    </citation>
    <scope>NUCLEOTIDE SEQUENCE [LARGE SCALE GENOMIC DNA]</scope>
    <source>
        <strain evidence="3">PB2801</strain>
    </source>
</reference>
<sequence>MLHASDGSETSPIPTETAKSTSSREQSTSPDDENLMEDDGMLMDDDNDSGETAAKRRRTRTNFSG</sequence>
<feature type="compositionally biased region" description="Polar residues" evidence="1">
    <location>
        <begin position="7"/>
        <end position="29"/>
    </location>
</feature>
<dbReference type="InParanoid" id="G0NNY1"/>
<dbReference type="EMBL" id="GL379917">
    <property type="protein sequence ID" value="EGT34975.1"/>
    <property type="molecule type" value="Genomic_DNA"/>
</dbReference>
<dbReference type="Proteomes" id="UP000008068">
    <property type="component" value="Unassembled WGS sequence"/>
</dbReference>
<evidence type="ECO:0000313" key="2">
    <source>
        <dbReference type="EMBL" id="EGT34975.1"/>
    </source>
</evidence>
<organism evidence="3">
    <name type="scientific">Caenorhabditis brenneri</name>
    <name type="common">Nematode worm</name>
    <dbReference type="NCBI Taxonomy" id="135651"/>
    <lineage>
        <taxon>Eukaryota</taxon>
        <taxon>Metazoa</taxon>
        <taxon>Ecdysozoa</taxon>
        <taxon>Nematoda</taxon>
        <taxon>Chromadorea</taxon>
        <taxon>Rhabditida</taxon>
        <taxon>Rhabditina</taxon>
        <taxon>Rhabditomorpha</taxon>
        <taxon>Rhabditoidea</taxon>
        <taxon>Rhabditidae</taxon>
        <taxon>Peloderinae</taxon>
        <taxon>Caenorhabditis</taxon>
    </lineage>
</organism>
<feature type="compositionally biased region" description="Basic residues" evidence="1">
    <location>
        <begin position="55"/>
        <end position="65"/>
    </location>
</feature>
<feature type="region of interest" description="Disordered" evidence="1">
    <location>
        <begin position="1"/>
        <end position="65"/>
    </location>
</feature>
<dbReference type="STRING" id="135651.G0NNY1"/>
<proteinExistence type="predicted"/>
<evidence type="ECO:0000256" key="1">
    <source>
        <dbReference type="SAM" id="MobiDB-lite"/>
    </source>
</evidence>
<dbReference type="HOGENOM" id="CLU_2851741_0_0_1"/>
<feature type="compositionally biased region" description="Acidic residues" evidence="1">
    <location>
        <begin position="30"/>
        <end position="49"/>
    </location>
</feature>
<gene>
    <name evidence="2" type="ORF">CAEBREN_30441</name>
</gene>
<accession>G0NNY1</accession>
<dbReference type="eggNOG" id="KOG0490">
    <property type="taxonomic scope" value="Eukaryota"/>
</dbReference>
<evidence type="ECO:0000313" key="3">
    <source>
        <dbReference type="Proteomes" id="UP000008068"/>
    </source>
</evidence>